<keyword evidence="3" id="KW-0547">Nucleotide-binding</keyword>
<feature type="compositionally biased region" description="Acidic residues" evidence="9">
    <location>
        <begin position="410"/>
        <end position="421"/>
    </location>
</feature>
<dbReference type="GO" id="GO:0016887">
    <property type="term" value="F:ATP hydrolysis activity"/>
    <property type="evidence" value="ECO:0007669"/>
    <property type="project" value="InterPro"/>
</dbReference>
<feature type="domain" description="Helicase ATP-binding" evidence="10">
    <location>
        <begin position="486"/>
        <end position="717"/>
    </location>
</feature>
<evidence type="ECO:0000256" key="9">
    <source>
        <dbReference type="SAM" id="MobiDB-lite"/>
    </source>
</evidence>
<dbReference type="InterPro" id="IPR049730">
    <property type="entry name" value="SNF2/RAD54-like_C"/>
</dbReference>
<name>A0A2T7NT81_POMCA</name>
<keyword evidence="7" id="KW-0238">DNA-binding</keyword>
<dbReference type="Gene3D" id="3.40.50.10810">
    <property type="entry name" value="Tandem AAA-ATPase domain"/>
    <property type="match status" value="1"/>
</dbReference>
<dbReference type="PANTHER" id="PTHR45797:SF1">
    <property type="entry name" value="HELICASE ARIP4"/>
    <property type="match status" value="1"/>
</dbReference>
<gene>
    <name evidence="12" type="ORF">C0Q70_14827</name>
</gene>
<dbReference type="InterPro" id="IPR044573">
    <property type="entry name" value="ARIP4_DEXHc"/>
</dbReference>
<organism evidence="12 13">
    <name type="scientific">Pomacea canaliculata</name>
    <name type="common">Golden apple snail</name>
    <dbReference type="NCBI Taxonomy" id="400727"/>
    <lineage>
        <taxon>Eukaryota</taxon>
        <taxon>Metazoa</taxon>
        <taxon>Spiralia</taxon>
        <taxon>Lophotrochozoa</taxon>
        <taxon>Mollusca</taxon>
        <taxon>Gastropoda</taxon>
        <taxon>Caenogastropoda</taxon>
        <taxon>Architaenioglossa</taxon>
        <taxon>Ampullarioidea</taxon>
        <taxon>Ampullariidae</taxon>
        <taxon>Pomacea</taxon>
    </lineage>
</organism>
<evidence type="ECO:0000259" key="10">
    <source>
        <dbReference type="PROSITE" id="PS51192"/>
    </source>
</evidence>
<feature type="compositionally biased region" description="Low complexity" evidence="9">
    <location>
        <begin position="126"/>
        <end position="137"/>
    </location>
</feature>
<keyword evidence="5" id="KW-0347">Helicase</keyword>
<proteinExistence type="inferred from homology"/>
<feature type="region of interest" description="Disordered" evidence="9">
    <location>
        <begin position="56"/>
        <end position="154"/>
    </location>
</feature>
<evidence type="ECO:0000256" key="1">
    <source>
        <dbReference type="ARBA" id="ARBA00004123"/>
    </source>
</evidence>
<dbReference type="SMART" id="SM00490">
    <property type="entry name" value="HELICc"/>
    <property type="match status" value="1"/>
</dbReference>
<dbReference type="InterPro" id="IPR014001">
    <property type="entry name" value="Helicase_ATP-bd"/>
</dbReference>
<dbReference type="InterPro" id="IPR001650">
    <property type="entry name" value="Helicase_C-like"/>
</dbReference>
<evidence type="ECO:0000313" key="13">
    <source>
        <dbReference type="Proteomes" id="UP000245119"/>
    </source>
</evidence>
<dbReference type="SUPFAM" id="SSF52540">
    <property type="entry name" value="P-loop containing nucleoside triphosphate hydrolases"/>
    <property type="match status" value="2"/>
</dbReference>
<protein>
    <recommendedName>
        <fullName evidence="14">Helicase ARIP4</fullName>
    </recommendedName>
</protein>
<dbReference type="GO" id="GO:0005524">
    <property type="term" value="F:ATP binding"/>
    <property type="evidence" value="ECO:0007669"/>
    <property type="project" value="UniProtKB-KW"/>
</dbReference>
<evidence type="ECO:0000256" key="4">
    <source>
        <dbReference type="ARBA" id="ARBA00022801"/>
    </source>
</evidence>
<dbReference type="PROSITE" id="PS51192">
    <property type="entry name" value="HELICASE_ATP_BIND_1"/>
    <property type="match status" value="1"/>
</dbReference>
<feature type="region of interest" description="Disordered" evidence="9">
    <location>
        <begin position="1617"/>
        <end position="1648"/>
    </location>
</feature>
<dbReference type="GO" id="GO:0005634">
    <property type="term" value="C:nucleus"/>
    <property type="evidence" value="ECO:0007669"/>
    <property type="project" value="UniProtKB-SubCell"/>
</dbReference>
<dbReference type="GO" id="GO:0004386">
    <property type="term" value="F:helicase activity"/>
    <property type="evidence" value="ECO:0007669"/>
    <property type="project" value="UniProtKB-KW"/>
</dbReference>
<dbReference type="CDD" id="cd18069">
    <property type="entry name" value="DEXHc_ARIP4"/>
    <property type="match status" value="1"/>
</dbReference>
<dbReference type="CDD" id="cd18793">
    <property type="entry name" value="SF2_C_SNF"/>
    <property type="match status" value="1"/>
</dbReference>
<sequence>MADSSDGGGGRGGTAVLTNHLTLADNFLGVDNTSEKESAGGSRGSGIFRDILQVEPADQDLKDEDSSFMEALAECEKKAEDNIDDDAEYMSGDEEEEEEEDEEGEGEEEEDDGEEENEDDDEQDGDSSSAEASDNNDFNVEKASVMDTEDPIDFGTCEMPDFSVMMEADGSSLLEGAVTSEMGIKGMQEADFAAVDDSVEGNEALRAAGKTVMGKSREDAEKKKKKRKRKPVDKDKKGAKKPKKERKSKKKGGKSKKEKSNVDSSHLKASERRRNIRKILNEKDLDHETLAAQKEELDRQQRLMELKKSAMTSMAKPSVTLKPTMVSCGTGTSVGVGIASGESQQDSQLKSLLQSAEEEAEKLEKKDISVLADQKKELPIKQEKVDVIELSSESEDEEDDDDCVMMPSTTEEEEDEPEAEDVNNGGSHINDDFNCADEKGRVLVNVGHPAEDPDIYLTPQVARAIKPHQIGGVRFLYDNVVESIERFKTSQGFGCILAHSMGLGKTIQVIAFTDIFLKHTGAKTVLCIVPINTLQNWMAEFNMWAPSKEKLKPPSPPPPPKNSKIVPREYHVYLLNDSCKTTSQRAKILGEWTTNGGVLLMGYEMFRLLSSRRYFTQKPKKKKKKNSSTSTTEDPEVIDVDEEDKNKNLMTDIHSALVNPGPDLIICDEGHRIKNNHAGISQSLKQVKTKRRVVLTGYPLQNNLMEYWCMVDFVRPSFLGTKTEFSNMFERPIMNGQCHDSTSEDLKIMRHRAYVLHNLLEGFVQRRGHTVLKKALPQKTEYVFMIRMSPIQRKLYRRFMESLETTGMALANSNPLRAFSIGCKIWNHPDILHKSVMLKKPVTEENDLDIEASEVTGSKKKLKKSDSSSSLASTASVSSIASSASVATAASTSTVASMATNASTVDTGIGTGSDETMPSTASSDKKEEDNAWVGDAFEEYEAGLMEHGPKMVILNTIVEECLKVGDKILVFSQSLSTLDTIEEFLSKQKVPRPDLDENWAKGRSYLRLDGSTSGTERERLINEFNHPDNKTAWVFLLSTRAGCLGINLIGANRVIVLDASWNPCHDCQAVCRVYRFGQTKPCFIYRLVTENTLERNIYDRQITKQGMSDRVIDDMNPDNHFSKGQLENLLKSEDKDHPYLDFSCSDDVYDDAVLVSVLKKQGQWLTKEPFSHESLLIDRKELRLSKREKQLAKEGYARDKRMNISYSRPSYAAYYPGGGSQMYIRRGPVSRPIASVRPMMSTPVPRPTIQVVKPGVTVHQVITTTDILLPGTTTTTSSGTPQPNKIASGQKILVIKTPKGVYIRTNDGKMFAVRSKAGNGDGDGTTGTASTSTVSSGVNTTTTVTAATTGLVCICILLHDLEGAKTLVTTVSAPPRIFYKMPDGKLTEKSPHDVGSGAGAKAGASLLASLYTQTKAVNSIIQQQALKKGQITQVVPAAPHNKIFARKASILSSGPGANSKAPKPPVEVIVYPRAKVISTGRACKAGDSKDDAAKIPSSGKDDSEKDVEEGIKRPDRSESSSPKSSDKESSSEASSSSLLDTSLPNGVATKKASTTVGVEACVSTSTGTSQSSRVTVGTSGIMNTLASCIESTKPTGNIYIVHKPETKPGNQKTAAVAAVGTDPDSPRPIQSKSKRKRVPQPPASALQH</sequence>
<dbReference type="Proteomes" id="UP000245119">
    <property type="component" value="Linkage Group LG9"/>
</dbReference>
<dbReference type="GO" id="GO:0003677">
    <property type="term" value="F:DNA binding"/>
    <property type="evidence" value="ECO:0007669"/>
    <property type="project" value="UniProtKB-KW"/>
</dbReference>
<accession>A0A2T7NT81</accession>
<feature type="region of interest" description="Disordered" evidence="9">
    <location>
        <begin position="337"/>
        <end position="361"/>
    </location>
</feature>
<keyword evidence="4" id="KW-0378">Hydrolase</keyword>
<evidence type="ECO:0000313" key="12">
    <source>
        <dbReference type="EMBL" id="PVD24346.1"/>
    </source>
</evidence>
<dbReference type="InterPro" id="IPR000330">
    <property type="entry name" value="SNF2_N"/>
</dbReference>
<dbReference type="SMART" id="SM00487">
    <property type="entry name" value="DEXDc"/>
    <property type="match status" value="1"/>
</dbReference>
<dbReference type="STRING" id="400727.A0A2T7NT81"/>
<feature type="region of interest" description="Disordered" evidence="9">
    <location>
        <begin position="32"/>
        <end position="51"/>
    </location>
</feature>
<feature type="compositionally biased region" description="Basic residues" evidence="9">
    <location>
        <begin position="223"/>
        <end position="257"/>
    </location>
</feature>
<feature type="compositionally biased region" description="Low complexity" evidence="9">
    <location>
        <begin position="337"/>
        <end position="355"/>
    </location>
</feature>
<evidence type="ECO:0000256" key="2">
    <source>
        <dbReference type="ARBA" id="ARBA00007025"/>
    </source>
</evidence>
<dbReference type="InterPro" id="IPR044574">
    <property type="entry name" value="ARIP4-like"/>
</dbReference>
<feature type="compositionally biased region" description="Basic and acidic residues" evidence="9">
    <location>
        <begin position="1484"/>
        <end position="1530"/>
    </location>
</feature>
<evidence type="ECO:0000259" key="11">
    <source>
        <dbReference type="PROSITE" id="PS51194"/>
    </source>
</evidence>
<keyword evidence="8" id="KW-0539">Nucleus</keyword>
<dbReference type="Gene3D" id="3.40.50.300">
    <property type="entry name" value="P-loop containing nucleotide triphosphate hydrolases"/>
    <property type="match status" value="2"/>
</dbReference>
<feature type="region of interest" description="Disordered" evidence="9">
    <location>
        <begin position="389"/>
        <end position="431"/>
    </location>
</feature>
<feature type="region of interest" description="Disordered" evidence="9">
    <location>
        <begin position="1317"/>
        <end position="1336"/>
    </location>
</feature>
<dbReference type="PROSITE" id="PS51194">
    <property type="entry name" value="HELICASE_CTER"/>
    <property type="match status" value="1"/>
</dbReference>
<feature type="region of interest" description="Disordered" evidence="9">
    <location>
        <begin position="617"/>
        <end position="643"/>
    </location>
</feature>
<dbReference type="EMBL" id="PZQS01000009">
    <property type="protein sequence ID" value="PVD24346.1"/>
    <property type="molecule type" value="Genomic_DNA"/>
</dbReference>
<dbReference type="Pfam" id="PF00176">
    <property type="entry name" value="SNF2-rel_dom"/>
    <property type="match status" value="1"/>
</dbReference>
<feature type="region of interest" description="Disordered" evidence="9">
    <location>
        <begin position="204"/>
        <end position="288"/>
    </location>
</feature>
<evidence type="ECO:0000256" key="5">
    <source>
        <dbReference type="ARBA" id="ARBA00022806"/>
    </source>
</evidence>
<dbReference type="Gene3D" id="1.20.120.850">
    <property type="entry name" value="SWI2/SNF2 ATPases, N-terminal domain"/>
    <property type="match status" value="1"/>
</dbReference>
<evidence type="ECO:0000256" key="7">
    <source>
        <dbReference type="ARBA" id="ARBA00023125"/>
    </source>
</evidence>
<feature type="domain" description="Helicase C-terminal" evidence="11">
    <location>
        <begin position="956"/>
        <end position="1118"/>
    </location>
</feature>
<feature type="compositionally biased region" description="Low complexity" evidence="9">
    <location>
        <begin position="1531"/>
        <end position="1544"/>
    </location>
</feature>
<dbReference type="InterPro" id="IPR027417">
    <property type="entry name" value="P-loop_NTPase"/>
</dbReference>
<comment type="caution">
    <text evidence="12">The sequence shown here is derived from an EMBL/GenBank/DDBJ whole genome shotgun (WGS) entry which is preliminary data.</text>
</comment>
<keyword evidence="6" id="KW-0067">ATP-binding</keyword>
<evidence type="ECO:0000256" key="6">
    <source>
        <dbReference type="ARBA" id="ARBA00022840"/>
    </source>
</evidence>
<feature type="region of interest" description="Disordered" evidence="9">
    <location>
        <begin position="904"/>
        <end position="930"/>
    </location>
</feature>
<feature type="compositionally biased region" description="Basic and acidic residues" evidence="9">
    <location>
        <begin position="258"/>
        <end position="288"/>
    </location>
</feature>
<dbReference type="InterPro" id="IPR038718">
    <property type="entry name" value="SNF2-like_sf"/>
</dbReference>
<dbReference type="OrthoDB" id="2020972at2759"/>
<comment type="subcellular location">
    <subcellularLocation>
        <location evidence="1">Nucleus</location>
    </subcellularLocation>
</comment>
<dbReference type="Pfam" id="PF00271">
    <property type="entry name" value="Helicase_C"/>
    <property type="match status" value="1"/>
</dbReference>
<feature type="compositionally biased region" description="Polar residues" evidence="9">
    <location>
        <begin position="913"/>
        <end position="922"/>
    </location>
</feature>
<feature type="compositionally biased region" description="Acidic residues" evidence="9">
    <location>
        <begin position="633"/>
        <end position="643"/>
    </location>
</feature>
<evidence type="ECO:0008006" key="14">
    <source>
        <dbReference type="Google" id="ProtNLM"/>
    </source>
</evidence>
<feature type="region of interest" description="Disordered" evidence="9">
    <location>
        <begin position="1481"/>
        <end position="1545"/>
    </location>
</feature>
<feature type="compositionally biased region" description="Acidic residues" evidence="9">
    <location>
        <begin position="82"/>
        <end position="125"/>
    </location>
</feature>
<dbReference type="PANTHER" id="PTHR45797">
    <property type="entry name" value="RAD54-LIKE"/>
    <property type="match status" value="1"/>
</dbReference>
<evidence type="ECO:0000256" key="8">
    <source>
        <dbReference type="ARBA" id="ARBA00023242"/>
    </source>
</evidence>
<evidence type="ECO:0000256" key="3">
    <source>
        <dbReference type="ARBA" id="ARBA00022741"/>
    </source>
</evidence>
<feature type="compositionally biased region" description="Acidic residues" evidence="9">
    <location>
        <begin position="392"/>
        <end position="403"/>
    </location>
</feature>
<feature type="compositionally biased region" description="Low complexity" evidence="9">
    <location>
        <begin position="1326"/>
        <end position="1336"/>
    </location>
</feature>
<feature type="compositionally biased region" description="Acidic residues" evidence="9">
    <location>
        <begin position="57"/>
        <end position="67"/>
    </location>
</feature>
<comment type="similarity">
    <text evidence="2">Belongs to the SNF2/RAD54 helicase family.</text>
</comment>
<reference evidence="12 13" key="1">
    <citation type="submission" date="2018-04" db="EMBL/GenBank/DDBJ databases">
        <title>The genome of golden apple snail Pomacea canaliculata provides insight into stress tolerance and invasive adaptation.</title>
        <authorList>
            <person name="Liu C."/>
            <person name="Liu B."/>
            <person name="Ren Y."/>
            <person name="Zhang Y."/>
            <person name="Wang H."/>
            <person name="Li S."/>
            <person name="Jiang F."/>
            <person name="Yin L."/>
            <person name="Zhang G."/>
            <person name="Qian W."/>
            <person name="Fan W."/>
        </authorList>
    </citation>
    <scope>NUCLEOTIDE SEQUENCE [LARGE SCALE GENOMIC DNA]</scope>
    <source>
        <strain evidence="12">SZHN2017</strain>
        <tissue evidence="12">Muscle</tissue>
    </source>
</reference>
<keyword evidence="13" id="KW-1185">Reference proteome</keyword>